<protein>
    <submittedName>
        <fullName evidence="1">Uncharacterized protein</fullName>
    </submittedName>
</protein>
<dbReference type="Proteomes" id="UP000828048">
    <property type="component" value="Chromosome 6"/>
</dbReference>
<organism evidence="1 2">
    <name type="scientific">Vaccinium darrowii</name>
    <dbReference type="NCBI Taxonomy" id="229202"/>
    <lineage>
        <taxon>Eukaryota</taxon>
        <taxon>Viridiplantae</taxon>
        <taxon>Streptophyta</taxon>
        <taxon>Embryophyta</taxon>
        <taxon>Tracheophyta</taxon>
        <taxon>Spermatophyta</taxon>
        <taxon>Magnoliopsida</taxon>
        <taxon>eudicotyledons</taxon>
        <taxon>Gunneridae</taxon>
        <taxon>Pentapetalae</taxon>
        <taxon>asterids</taxon>
        <taxon>Ericales</taxon>
        <taxon>Ericaceae</taxon>
        <taxon>Vaccinioideae</taxon>
        <taxon>Vaccinieae</taxon>
        <taxon>Vaccinium</taxon>
    </lineage>
</organism>
<proteinExistence type="predicted"/>
<evidence type="ECO:0000313" key="1">
    <source>
        <dbReference type="EMBL" id="KAH7837942.1"/>
    </source>
</evidence>
<evidence type="ECO:0000313" key="2">
    <source>
        <dbReference type="Proteomes" id="UP000828048"/>
    </source>
</evidence>
<accession>A0ACB7XAY2</accession>
<name>A0ACB7XAY2_9ERIC</name>
<keyword evidence="2" id="KW-1185">Reference proteome</keyword>
<comment type="caution">
    <text evidence="1">The sequence shown here is derived from an EMBL/GenBank/DDBJ whole genome shotgun (WGS) entry which is preliminary data.</text>
</comment>
<sequence length="1205" mass="136917">MNVDDQDSHTPQSCRKKSARSVTDGEPRKLSSMAAEIVNPEGKRKRKKLPNRPKLLVNEIVEVRSVEEGFHGSWHSGTVIACENRARRIKYDHLLCDNGSQHLIESIKVSPIVDGIIPASRDLCNYRGMIRPLPPLHDCQKCALHYGLCVDVYYEEAWWEGVIFDGEDGSEGRTVFFPDMGDEMQFGVDKFRLTHDWDEFTEEWKPRGDWLFLDLVKEFEQHWPLQVSVRQIWYEVRGKKSFQKLEQWTSTNRGIWNNLVWDVIVDNCHISVHHFFRELELSGDLIQEALPPFSELHLDDAEAGSRKNHNDDFTSIKEDGRNDVNLISNSDMTCNEETPSKQDESCGLYSNSKSFASQRKRKSSSSWRPAGLEVVPRLEFCPNSVAEYCSRNNADPSQLRMHLAYLGWKIESRSDGSIVRMRYTSPDGKSYYSLVKVCEALIDPALEIIPFSSPDNTIGSSASSERQFSSSISKQPHARHKPSSSNIVVEPEYCPQAIVDYAKKKDKRLKYEVKVLRLRAKKHLSAIGWSLWYFMKRGGSGRKLQYSSPSGRCYYSLRDACKGCLTEGGLNGTNTHESRLNISEEAMRLLASERLSSELSDVKSGKDCLVKLAGISLSRKLVGRKAHNQMLKKRKTSRSLIKLGDDLGSEFPVRVLRSSKRARLGMTSSSSYQNSQTVLSWLIDNNVVLPRAKVCYISRKDNHKMAEGRITRDGIRCSCCNNVFTLSKFEAHAGSTYHRPAANIFLEDGRSLLDCQSEMESRNSKKNMVMEPHEMESRHHHGSNDYICTVCHAGGDLILCDQCPSSFHTSCLGMKDVPDGDWFCPSCCCGICGRSRLNNDTGSFSDVSVLSCVQCQHQYHVGCLRERGVAIVDNHPKGNWFCSTKCKKISLGLHKLLGKPVSVGNDNVTWTLLKYVKYDPDDRYGCDMEALTENYSKLNVALSVMHECFEPLKEPGTRRDLVEDVIFGRWSELHRLNFRGFYTVLLERDDKLISAATVRVHGEKVAEVPLVGTRFKYRRLGMCRVLMNELEKKLLELGVERLVLPAVPNVLNTWTTSFGFAKMTNEERLNFLDYTFLDFEGTVMCQKLLRKIPSTDLRLIIRSQPKIHDVVSGCDVRDLDGNSAISESFQADKVEKSEIVDQEPSEIARDDDGSDGSTITEPPGFKLNRPGLEWKPFQNGYRECQNKDNGVFKCYKRRRISDCRS</sequence>
<reference evidence="1 2" key="1">
    <citation type="journal article" date="2021" name="Hortic Res">
        <title>High-quality reference genome and annotation aids understanding of berry development for evergreen blueberry (Vaccinium darrowii).</title>
        <authorList>
            <person name="Yu J."/>
            <person name="Hulse-Kemp A.M."/>
            <person name="Babiker E."/>
            <person name="Staton M."/>
        </authorList>
    </citation>
    <scope>NUCLEOTIDE SEQUENCE [LARGE SCALE GENOMIC DNA]</scope>
    <source>
        <strain evidence="2">cv. NJ 8807/NJ 8810</strain>
        <tissue evidence="1">Young leaf</tissue>
    </source>
</reference>
<dbReference type="EMBL" id="CM037156">
    <property type="protein sequence ID" value="KAH7837942.1"/>
    <property type="molecule type" value="Genomic_DNA"/>
</dbReference>
<gene>
    <name evidence="1" type="ORF">Vadar_019937</name>
</gene>